<evidence type="ECO:0000256" key="13">
    <source>
        <dbReference type="ARBA" id="ARBA00023010"/>
    </source>
</evidence>
<keyword evidence="14" id="KW-0906">Nuclear pore complex</keyword>
<dbReference type="InterPro" id="IPR036322">
    <property type="entry name" value="WD40_repeat_dom_sf"/>
</dbReference>
<dbReference type="SUPFAM" id="SSF50978">
    <property type="entry name" value="WD40 repeat-like"/>
    <property type="match status" value="1"/>
</dbReference>
<dbReference type="GO" id="GO:0005764">
    <property type="term" value="C:lysosome"/>
    <property type="evidence" value="ECO:0007669"/>
    <property type="project" value="UniProtKB-SubCell"/>
</dbReference>
<dbReference type="InterPro" id="IPR001680">
    <property type="entry name" value="WD40_rpt"/>
</dbReference>
<dbReference type="InterPro" id="IPR019775">
    <property type="entry name" value="WD40_repeat_CS"/>
</dbReference>
<evidence type="ECO:0000256" key="19">
    <source>
        <dbReference type="SAM" id="MobiDB-lite"/>
    </source>
</evidence>
<dbReference type="GO" id="GO:0035859">
    <property type="term" value="C:Seh1-associated complex"/>
    <property type="evidence" value="ECO:0007669"/>
    <property type="project" value="TreeGrafter"/>
</dbReference>
<dbReference type="Pfam" id="PF00400">
    <property type="entry name" value="WD40"/>
    <property type="match status" value="3"/>
</dbReference>
<keyword evidence="6" id="KW-0813">Transport</keyword>
<dbReference type="InterPro" id="IPR037363">
    <property type="entry name" value="Sec13/Seh1_fam"/>
</dbReference>
<dbReference type="PANTHER" id="PTHR11024">
    <property type="entry name" value="NUCLEAR PORE COMPLEX PROTEIN SEC13 / SEH1 FAMILY MEMBER"/>
    <property type="match status" value="1"/>
</dbReference>
<name>A0A6F9DR70_9ASCI</name>
<dbReference type="GO" id="GO:0051301">
    <property type="term" value="P:cell division"/>
    <property type="evidence" value="ECO:0007669"/>
    <property type="project" value="UniProtKB-KW"/>
</dbReference>
<evidence type="ECO:0000256" key="7">
    <source>
        <dbReference type="ARBA" id="ARBA00022574"/>
    </source>
</evidence>
<sequence>MDGCNALDQIYMVKRINSEHKDLLHDVSFDFFGKRMATCSSDQSVKIWDVDENGEWHCTASWKTHSASVWKVTWAHPEFGQVLATCSFDRTAAIWEETVVENSSSQTERVWVHKVSLVDSRTSVKDVKFAPKHLGLQLATCSSNGIIRIYEAPDVMNLTHWSLQNQIQCKISCSCLSWNPSTHRNHLPMIAVGSDDPSSSGGGKVFIFEYNDQTRDWSKVLTIMSMTDAVSDLCFAPNLGRKHHVLAVASEDLHIFTIKPSSNETSTSSGTPPTYNQVAHFTDHCCKVVNVAWNDLGTIVISSGDDGHVYLWMANYLGIWRRVGELKKDLSPPSDMASPPVEKSDLSPLPVDGNRINFRRFTQGRAPPTERPLDPKFAGAYY</sequence>
<feature type="region of interest" description="Disordered" evidence="19">
    <location>
        <begin position="330"/>
        <end position="382"/>
    </location>
</feature>
<dbReference type="GO" id="GO:0005198">
    <property type="term" value="F:structural molecule activity"/>
    <property type="evidence" value="ECO:0007669"/>
    <property type="project" value="InterPro"/>
</dbReference>
<organism evidence="20">
    <name type="scientific">Phallusia mammillata</name>
    <dbReference type="NCBI Taxonomy" id="59560"/>
    <lineage>
        <taxon>Eukaryota</taxon>
        <taxon>Metazoa</taxon>
        <taxon>Chordata</taxon>
        <taxon>Tunicata</taxon>
        <taxon>Ascidiacea</taxon>
        <taxon>Phlebobranchia</taxon>
        <taxon>Ascidiidae</taxon>
        <taxon>Phallusia</taxon>
    </lineage>
</organism>
<comment type="similarity">
    <text evidence="5">Belongs to the WD repeat SEC13 family.</text>
</comment>
<evidence type="ECO:0000256" key="4">
    <source>
        <dbReference type="ARBA" id="ARBA00004629"/>
    </source>
</evidence>
<evidence type="ECO:0000256" key="3">
    <source>
        <dbReference type="ARBA" id="ARBA00004567"/>
    </source>
</evidence>
<reference evidence="20" key="1">
    <citation type="submission" date="2020-04" db="EMBL/GenBank/DDBJ databases">
        <authorList>
            <person name="Neveu A P."/>
        </authorList>
    </citation>
    <scope>NUCLEOTIDE SEQUENCE</scope>
    <source>
        <tissue evidence="20">Whole embryo</tissue>
    </source>
</reference>
<keyword evidence="9" id="KW-0677">Repeat</keyword>
<dbReference type="PROSITE" id="PS50294">
    <property type="entry name" value="WD_REPEATS_REGION"/>
    <property type="match status" value="2"/>
</dbReference>
<evidence type="ECO:0000256" key="18">
    <source>
        <dbReference type="PROSITE-ProRule" id="PRU00221"/>
    </source>
</evidence>
<dbReference type="AlphaFoldDB" id="A0A6F9DR70"/>
<gene>
    <name evidence="20" type="primary">Seh1l</name>
</gene>
<keyword evidence="15" id="KW-0458">Lysosome</keyword>
<comment type="subcellular location">
    <subcellularLocation>
        <location evidence="4">Chromosome</location>
        <location evidence="4">Centromere</location>
        <location evidence="4">Kinetochore</location>
    </subcellularLocation>
    <subcellularLocation>
        <location evidence="2">Lysosome</location>
    </subcellularLocation>
    <subcellularLocation>
        <location evidence="3">Nucleus</location>
        <location evidence="3">Nuclear pore complex</location>
    </subcellularLocation>
</comment>
<evidence type="ECO:0000256" key="14">
    <source>
        <dbReference type="ARBA" id="ARBA00023132"/>
    </source>
</evidence>
<dbReference type="InterPro" id="IPR015943">
    <property type="entry name" value="WD40/YVTN_repeat-like_dom_sf"/>
</dbReference>
<evidence type="ECO:0000256" key="2">
    <source>
        <dbReference type="ARBA" id="ARBA00004371"/>
    </source>
</evidence>
<dbReference type="PANTHER" id="PTHR11024:SF3">
    <property type="entry name" value="NUCLEOPORIN SEH1"/>
    <property type="match status" value="1"/>
</dbReference>
<dbReference type="GO" id="GO:0031080">
    <property type="term" value="C:nuclear pore outer ring"/>
    <property type="evidence" value="ECO:0007669"/>
    <property type="project" value="TreeGrafter"/>
</dbReference>
<comment type="function">
    <text evidence="1">Component of the Nup107-160 subcomplex of the nuclear pore complex (NPC). The Nup107-160 subcomplex is required for the assembly of a functional NPC. The Nup107-160 subcomplex is also required for normal kinetochore microtubule attachment, mitotic progression and chromosome segregation. This subunit plays a role in recruitment of the Nup107-160 subcomplex to the kinetochore.</text>
</comment>
<evidence type="ECO:0000256" key="10">
    <source>
        <dbReference type="ARBA" id="ARBA00022776"/>
    </source>
</evidence>
<evidence type="ECO:0000256" key="16">
    <source>
        <dbReference type="ARBA" id="ARBA00023242"/>
    </source>
</evidence>
<evidence type="ECO:0000256" key="6">
    <source>
        <dbReference type="ARBA" id="ARBA00022448"/>
    </source>
</evidence>
<evidence type="ECO:0000256" key="1">
    <source>
        <dbReference type="ARBA" id="ARBA00002483"/>
    </source>
</evidence>
<dbReference type="FunFam" id="2.130.10.10:FF:000063">
    <property type="entry name" value="SEH1 like nucleoporin"/>
    <property type="match status" value="1"/>
</dbReference>
<dbReference type="GO" id="GO:0000776">
    <property type="term" value="C:kinetochore"/>
    <property type="evidence" value="ECO:0007669"/>
    <property type="project" value="UniProtKB-KW"/>
</dbReference>
<proteinExistence type="evidence at transcript level"/>
<dbReference type="GO" id="GO:0015031">
    <property type="term" value="P:protein transport"/>
    <property type="evidence" value="ECO:0007669"/>
    <property type="project" value="UniProtKB-KW"/>
</dbReference>
<evidence type="ECO:0000256" key="12">
    <source>
        <dbReference type="ARBA" id="ARBA00022927"/>
    </source>
</evidence>
<evidence type="ECO:0000256" key="9">
    <source>
        <dbReference type="ARBA" id="ARBA00022737"/>
    </source>
</evidence>
<evidence type="ECO:0000313" key="20">
    <source>
        <dbReference type="EMBL" id="CAB3265947.1"/>
    </source>
</evidence>
<dbReference type="GO" id="GO:0034198">
    <property type="term" value="P:cellular response to amino acid starvation"/>
    <property type="evidence" value="ECO:0007669"/>
    <property type="project" value="TreeGrafter"/>
</dbReference>
<keyword evidence="8" id="KW-0132">Cell division</keyword>
<keyword evidence="13" id="KW-0811">Translocation</keyword>
<dbReference type="PROSITE" id="PS50082">
    <property type="entry name" value="WD_REPEATS_2"/>
    <property type="match status" value="2"/>
</dbReference>
<dbReference type="Gene3D" id="2.130.10.10">
    <property type="entry name" value="YVTN repeat-like/Quinoprotein amine dehydrogenase"/>
    <property type="match status" value="1"/>
</dbReference>
<evidence type="ECO:0000256" key="17">
    <source>
        <dbReference type="ARBA" id="ARBA00023306"/>
    </source>
</evidence>
<keyword evidence="12" id="KW-0653">Protein transport</keyword>
<dbReference type="GO" id="GO:1904263">
    <property type="term" value="P:positive regulation of TORC1 signaling"/>
    <property type="evidence" value="ECO:0007669"/>
    <property type="project" value="TreeGrafter"/>
</dbReference>
<keyword evidence="7 18" id="KW-0853">WD repeat</keyword>
<keyword evidence="17" id="KW-0131">Cell cycle</keyword>
<keyword evidence="10" id="KW-0498">Mitosis</keyword>
<evidence type="ECO:0000256" key="8">
    <source>
        <dbReference type="ARBA" id="ARBA00022618"/>
    </source>
</evidence>
<keyword evidence="14" id="KW-0509">mRNA transport</keyword>
<evidence type="ECO:0000256" key="11">
    <source>
        <dbReference type="ARBA" id="ARBA00022838"/>
    </source>
</evidence>
<dbReference type="PROSITE" id="PS00678">
    <property type="entry name" value="WD_REPEATS_1"/>
    <property type="match status" value="1"/>
</dbReference>
<accession>A0A6F9DR70</accession>
<dbReference type="SMART" id="SM00320">
    <property type="entry name" value="WD40"/>
    <property type="match status" value="5"/>
</dbReference>
<protein>
    <submittedName>
        <fullName evidence="20">Nucleoporin seh1-like</fullName>
    </submittedName>
</protein>
<feature type="repeat" description="WD" evidence="18">
    <location>
        <begin position="17"/>
        <end position="51"/>
    </location>
</feature>
<evidence type="ECO:0000256" key="15">
    <source>
        <dbReference type="ARBA" id="ARBA00023228"/>
    </source>
</evidence>
<dbReference type="EMBL" id="LR790085">
    <property type="protein sequence ID" value="CAB3265947.1"/>
    <property type="molecule type" value="mRNA"/>
</dbReference>
<keyword evidence="16" id="KW-0539">Nucleus</keyword>
<feature type="repeat" description="WD" evidence="18">
    <location>
        <begin position="281"/>
        <end position="312"/>
    </location>
</feature>
<keyword evidence="11" id="KW-0995">Kinetochore</keyword>
<evidence type="ECO:0000256" key="5">
    <source>
        <dbReference type="ARBA" id="ARBA00010102"/>
    </source>
</evidence>